<organism evidence="2 3">
    <name type="scientific">Amborella trichopoda</name>
    <dbReference type="NCBI Taxonomy" id="13333"/>
    <lineage>
        <taxon>Eukaryota</taxon>
        <taxon>Viridiplantae</taxon>
        <taxon>Streptophyta</taxon>
        <taxon>Embryophyta</taxon>
        <taxon>Tracheophyta</taxon>
        <taxon>Spermatophyta</taxon>
        <taxon>Magnoliopsida</taxon>
        <taxon>Amborellales</taxon>
        <taxon>Amborellaceae</taxon>
        <taxon>Amborella</taxon>
    </lineage>
</organism>
<dbReference type="GO" id="GO:0008835">
    <property type="term" value="F:diaminohydroxyphosphoribosylaminopyrimidine deaminase activity"/>
    <property type="evidence" value="ECO:0000318"/>
    <property type="project" value="GO_Central"/>
</dbReference>
<dbReference type="Gramene" id="ERN12805">
    <property type="protein sequence ID" value="ERN12805"/>
    <property type="gene ID" value="AMTR_s00043p00232690"/>
</dbReference>
<reference evidence="3" key="1">
    <citation type="journal article" date="2013" name="Science">
        <title>The Amborella genome and the evolution of flowering plants.</title>
        <authorList>
            <consortium name="Amborella Genome Project"/>
        </authorList>
    </citation>
    <scope>NUCLEOTIDE SEQUENCE [LARGE SCALE GENOMIC DNA]</scope>
</reference>
<name>W1PZ31_AMBTC</name>
<evidence type="ECO:0000313" key="3">
    <source>
        <dbReference type="Proteomes" id="UP000017836"/>
    </source>
</evidence>
<accession>W1PZ31</accession>
<evidence type="ECO:0000259" key="1">
    <source>
        <dbReference type="PROSITE" id="PS51747"/>
    </source>
</evidence>
<dbReference type="AlphaFoldDB" id="W1PZ31"/>
<gene>
    <name evidence="2" type="ORF">AMTR_s00043p00232690</name>
</gene>
<dbReference type="InterPro" id="IPR002125">
    <property type="entry name" value="CMP_dCMP_dom"/>
</dbReference>
<dbReference type="InterPro" id="IPR016193">
    <property type="entry name" value="Cytidine_deaminase-like"/>
</dbReference>
<dbReference type="EMBL" id="KI392605">
    <property type="protein sequence ID" value="ERN12805.1"/>
    <property type="molecule type" value="Genomic_DNA"/>
</dbReference>
<dbReference type="HOGENOM" id="CLU_2052781_0_0_1"/>
<dbReference type="STRING" id="13333.W1PZ31"/>
<evidence type="ECO:0000313" key="2">
    <source>
        <dbReference type="EMBL" id="ERN12805.1"/>
    </source>
</evidence>
<dbReference type="eggNOG" id="KOG1018">
    <property type="taxonomic scope" value="Eukaryota"/>
</dbReference>
<dbReference type="Proteomes" id="UP000017836">
    <property type="component" value="Unassembled WGS sequence"/>
</dbReference>
<feature type="domain" description="CMP/dCMP-type deaminase" evidence="1">
    <location>
        <begin position="21"/>
        <end position="120"/>
    </location>
</feature>
<dbReference type="SUPFAM" id="SSF53927">
    <property type="entry name" value="Cytidine deaminase-like"/>
    <property type="match status" value="1"/>
</dbReference>
<keyword evidence="3" id="KW-1185">Reference proteome</keyword>
<dbReference type="OMA" id="ATHMQRA"/>
<proteinExistence type="predicted"/>
<dbReference type="Gene3D" id="3.40.140.10">
    <property type="entry name" value="Cytidine Deaminase, domain 2"/>
    <property type="match status" value="1"/>
</dbReference>
<protein>
    <recommendedName>
        <fullName evidence="1">CMP/dCMP-type deaminase domain-containing protein</fullName>
    </recommendedName>
</protein>
<dbReference type="PROSITE" id="PS51747">
    <property type="entry name" value="CYT_DCMP_DEAMINASES_2"/>
    <property type="match status" value="1"/>
</dbReference>
<sequence length="120" mass="12144">MALSCGALALALGGTPFSGHALDATHMQRAAGIADKSAGCTSPHPNFGCVIARGERVVGEGFLYAQGTKCAELQAVEMSGGELCKGATAYLNLEHGDCHGDDSALSALIQVSSITSFSLT</sequence>